<gene>
    <name evidence="1" type="ORF">CMC5_005760</name>
</gene>
<evidence type="ECO:0000313" key="1">
    <source>
        <dbReference type="EMBL" id="AKT36461.1"/>
    </source>
</evidence>
<dbReference type="EMBL" id="CP012159">
    <property type="protein sequence ID" value="AKT36461.1"/>
    <property type="molecule type" value="Genomic_DNA"/>
</dbReference>
<dbReference type="Proteomes" id="UP000067626">
    <property type="component" value="Chromosome"/>
</dbReference>
<organism evidence="1 2">
    <name type="scientific">Chondromyces crocatus</name>
    <dbReference type="NCBI Taxonomy" id="52"/>
    <lineage>
        <taxon>Bacteria</taxon>
        <taxon>Pseudomonadati</taxon>
        <taxon>Myxococcota</taxon>
        <taxon>Polyangia</taxon>
        <taxon>Polyangiales</taxon>
        <taxon>Polyangiaceae</taxon>
        <taxon>Chondromyces</taxon>
    </lineage>
</organism>
<dbReference type="AlphaFoldDB" id="A0A0K1E6F0"/>
<dbReference type="InterPro" id="IPR032675">
    <property type="entry name" value="LRR_dom_sf"/>
</dbReference>
<dbReference type="SUPFAM" id="SSF52047">
    <property type="entry name" value="RNI-like"/>
    <property type="match status" value="1"/>
</dbReference>
<name>A0A0K1E6F0_CHOCO</name>
<proteinExistence type="predicted"/>
<accession>A0A0K1E6F0</accession>
<keyword evidence="2" id="KW-1185">Reference proteome</keyword>
<reference evidence="1 2" key="1">
    <citation type="submission" date="2015-07" db="EMBL/GenBank/DDBJ databases">
        <title>Genome analysis of myxobacterium Chondromyces crocatus Cm c5 reveals a high potential for natural compound synthesis and the genetic basis for the loss of fruiting body formation.</title>
        <authorList>
            <person name="Zaburannyi N."/>
            <person name="Bunk B."/>
            <person name="Maier J."/>
            <person name="Overmann J."/>
            <person name="Mueller R."/>
        </authorList>
    </citation>
    <scope>NUCLEOTIDE SEQUENCE [LARGE SCALE GENOMIC DNA]</scope>
    <source>
        <strain evidence="1 2">Cm c5</strain>
    </source>
</reference>
<protein>
    <submittedName>
        <fullName evidence="1">Uncharacterized protein</fullName>
    </submittedName>
</protein>
<dbReference type="RefSeq" id="WP_050428975.1">
    <property type="nucleotide sequence ID" value="NZ_CP012159.1"/>
</dbReference>
<dbReference type="KEGG" id="ccro:CMC5_005760"/>
<sequence>MQYGLDDEYTWYEWAEALPTEETPSPELHAIAAGFAAHARHCLPTWCHAGALSPLAALARAFGPREAGLAQAQGLQVSHLRFLAAPQLTEQLAALPDLTGLEGVEVSGDEGSKLAPKESAALVQLAKLGLRELDLEGVPSSKDIEPLRPTLARLSLLLQDKPRATELFERPWPALRELRLERGNATDMAGLAALLPAMYERLPACEALDLFETSITKKVPLLEAMPSSPWIAQLVALRISDHDVPPDRLMHLAQVPFQRLRHLGLGISQARPQLANALASSPSLSAVETLQIHAKVGKAGLQCLIEAWPHLRRIAVWDPPTESVDEVIETFGLRPFVARGGVVVRRVS</sequence>
<evidence type="ECO:0000313" key="2">
    <source>
        <dbReference type="Proteomes" id="UP000067626"/>
    </source>
</evidence>
<dbReference type="Gene3D" id="3.80.10.10">
    <property type="entry name" value="Ribonuclease Inhibitor"/>
    <property type="match status" value="1"/>
</dbReference>